<keyword evidence="3" id="KW-1185">Reference proteome</keyword>
<protein>
    <submittedName>
        <fullName evidence="2">Uncharacterized protein</fullName>
    </submittedName>
</protein>
<evidence type="ECO:0000313" key="3">
    <source>
        <dbReference type="Proteomes" id="UP000540929"/>
    </source>
</evidence>
<dbReference type="AlphaFoldDB" id="A0A7Y9WQ10"/>
<name>A0A7Y9WQ10_9BURK</name>
<gene>
    <name evidence="2" type="ORF">GGD40_003292</name>
</gene>
<proteinExistence type="predicted"/>
<reference evidence="2 3" key="1">
    <citation type="submission" date="2020-07" db="EMBL/GenBank/DDBJ databases">
        <title>Exploring microbial biodiversity for novel pathways involved in the catabolism of aromatic compounds derived from lignin.</title>
        <authorList>
            <person name="Elkins J."/>
        </authorList>
    </citation>
    <scope>NUCLEOTIDE SEQUENCE [LARGE SCALE GENOMIC DNA]</scope>
    <source>
        <strain evidence="2 3">H2C3C</strain>
    </source>
</reference>
<dbReference type="EMBL" id="JACCAS010000001">
    <property type="protein sequence ID" value="NYH23813.1"/>
    <property type="molecule type" value="Genomic_DNA"/>
</dbReference>
<accession>A0A7Y9WQ10</accession>
<evidence type="ECO:0000256" key="1">
    <source>
        <dbReference type="SAM" id="MobiDB-lite"/>
    </source>
</evidence>
<sequence>MLTPRSMSGLTSRLAADALMPPRRPASADSALFVHTTCP</sequence>
<dbReference type="Proteomes" id="UP000540929">
    <property type="component" value="Unassembled WGS sequence"/>
</dbReference>
<evidence type="ECO:0000313" key="2">
    <source>
        <dbReference type="EMBL" id="NYH23813.1"/>
    </source>
</evidence>
<comment type="caution">
    <text evidence="2">The sequence shown here is derived from an EMBL/GenBank/DDBJ whole genome shotgun (WGS) entry which is preliminary data.</text>
</comment>
<organism evidence="2 3">
    <name type="scientific">Paraburkholderia bryophila</name>
    <dbReference type="NCBI Taxonomy" id="420952"/>
    <lineage>
        <taxon>Bacteria</taxon>
        <taxon>Pseudomonadati</taxon>
        <taxon>Pseudomonadota</taxon>
        <taxon>Betaproteobacteria</taxon>
        <taxon>Burkholderiales</taxon>
        <taxon>Burkholderiaceae</taxon>
        <taxon>Paraburkholderia</taxon>
    </lineage>
</organism>
<feature type="region of interest" description="Disordered" evidence="1">
    <location>
        <begin position="16"/>
        <end position="39"/>
    </location>
</feature>